<keyword evidence="7" id="KW-0829">Tyrosine-protein kinase</keyword>
<dbReference type="RefSeq" id="WP_134755489.1">
    <property type="nucleotide sequence ID" value="NZ_MYFO02000003.1"/>
</dbReference>
<evidence type="ECO:0000256" key="2">
    <source>
        <dbReference type="ARBA" id="ARBA00011903"/>
    </source>
</evidence>
<dbReference type="Gene3D" id="3.40.50.300">
    <property type="entry name" value="P-loop containing nucleotide triphosphate hydrolases"/>
    <property type="match status" value="1"/>
</dbReference>
<evidence type="ECO:0000256" key="4">
    <source>
        <dbReference type="ARBA" id="ARBA00022741"/>
    </source>
</evidence>
<keyword evidence="5" id="KW-0418">Kinase</keyword>
<sequence>MRAKQPPHKQDAMLISRYEPDSPISEAYRSIRTSLKFASLDKHRKVCVFTSAIAGEGKSSIVSNLGILTAQDQNRVLIIDGDLRRPHLHHIFRLSNRSGLSTVLSGYDSIGNAVLATETPNLSILPAGPVKPNPAELLGSSRLEQILHECRELYDFVFIDTPPLLPVADGKILCRWADGIVFIVRSQFTKKEQIKKAQQMLEPHKDKMIGVIMNDRSEEN</sequence>
<keyword evidence="6" id="KW-0067">ATP-binding</keyword>
<gene>
    <name evidence="10" type="ORF">B5M42_18450</name>
</gene>
<reference evidence="10 11" key="1">
    <citation type="submission" date="2017-03" db="EMBL/GenBank/DDBJ databases">
        <title>Isolation of Levoglucosan Utilizing Bacteria.</title>
        <authorList>
            <person name="Arya A.S."/>
        </authorList>
    </citation>
    <scope>NUCLEOTIDE SEQUENCE [LARGE SCALE GENOMIC DNA]</scope>
    <source>
        <strain evidence="10 11">MEC069</strain>
    </source>
</reference>
<dbReference type="InterPro" id="IPR005702">
    <property type="entry name" value="Wzc-like_C"/>
</dbReference>
<protein>
    <recommendedName>
        <fullName evidence="2">non-specific protein-tyrosine kinase</fullName>
        <ecNumber evidence="2">2.7.10.2</ecNumber>
    </recommendedName>
</protein>
<accession>A0A4Y8PVP6</accession>
<comment type="catalytic activity">
    <reaction evidence="8">
        <text>L-tyrosyl-[protein] + ATP = O-phospho-L-tyrosyl-[protein] + ADP + H(+)</text>
        <dbReference type="Rhea" id="RHEA:10596"/>
        <dbReference type="Rhea" id="RHEA-COMP:10136"/>
        <dbReference type="Rhea" id="RHEA-COMP:20101"/>
        <dbReference type="ChEBI" id="CHEBI:15378"/>
        <dbReference type="ChEBI" id="CHEBI:30616"/>
        <dbReference type="ChEBI" id="CHEBI:46858"/>
        <dbReference type="ChEBI" id="CHEBI:61978"/>
        <dbReference type="ChEBI" id="CHEBI:456216"/>
        <dbReference type="EC" id="2.7.10.2"/>
    </reaction>
</comment>
<comment type="similarity">
    <text evidence="1">Belongs to the CpsD/CapB family.</text>
</comment>
<dbReference type="GO" id="GO:0042802">
    <property type="term" value="F:identical protein binding"/>
    <property type="evidence" value="ECO:0007669"/>
    <property type="project" value="UniProtKB-ARBA"/>
</dbReference>
<comment type="caution">
    <text evidence="10">The sequence shown here is derived from an EMBL/GenBank/DDBJ whole genome shotgun (WGS) entry which is preliminary data.</text>
</comment>
<evidence type="ECO:0000259" key="9">
    <source>
        <dbReference type="Pfam" id="PF13614"/>
    </source>
</evidence>
<dbReference type="FunFam" id="3.40.50.300:FF:000527">
    <property type="entry name" value="Tyrosine-protein kinase etk"/>
    <property type="match status" value="1"/>
</dbReference>
<evidence type="ECO:0000256" key="8">
    <source>
        <dbReference type="ARBA" id="ARBA00051245"/>
    </source>
</evidence>
<keyword evidence="4" id="KW-0547">Nucleotide-binding</keyword>
<keyword evidence="11" id="KW-1185">Reference proteome</keyword>
<dbReference type="EMBL" id="MYFO01000029">
    <property type="protein sequence ID" value="TFE85028.1"/>
    <property type="molecule type" value="Genomic_DNA"/>
</dbReference>
<evidence type="ECO:0000256" key="7">
    <source>
        <dbReference type="ARBA" id="ARBA00023137"/>
    </source>
</evidence>
<dbReference type="SUPFAM" id="SSF52540">
    <property type="entry name" value="P-loop containing nucleoside triphosphate hydrolases"/>
    <property type="match status" value="1"/>
</dbReference>
<dbReference type="InterPro" id="IPR027417">
    <property type="entry name" value="P-loop_NTPase"/>
</dbReference>
<keyword evidence="3" id="KW-0808">Transferase</keyword>
<dbReference type="PANTHER" id="PTHR32309">
    <property type="entry name" value="TYROSINE-PROTEIN KINASE"/>
    <property type="match status" value="1"/>
</dbReference>
<feature type="domain" description="AAA" evidence="9">
    <location>
        <begin position="50"/>
        <end position="188"/>
    </location>
</feature>
<proteinExistence type="inferred from homology"/>
<dbReference type="GO" id="GO:0005524">
    <property type="term" value="F:ATP binding"/>
    <property type="evidence" value="ECO:0007669"/>
    <property type="project" value="UniProtKB-KW"/>
</dbReference>
<dbReference type="Pfam" id="PF13614">
    <property type="entry name" value="AAA_31"/>
    <property type="match status" value="1"/>
</dbReference>
<dbReference type="GO" id="GO:0004715">
    <property type="term" value="F:non-membrane spanning protein tyrosine kinase activity"/>
    <property type="evidence" value="ECO:0007669"/>
    <property type="project" value="UniProtKB-EC"/>
</dbReference>
<evidence type="ECO:0000256" key="3">
    <source>
        <dbReference type="ARBA" id="ARBA00022679"/>
    </source>
</evidence>
<evidence type="ECO:0000313" key="11">
    <source>
        <dbReference type="Proteomes" id="UP000298246"/>
    </source>
</evidence>
<evidence type="ECO:0000256" key="5">
    <source>
        <dbReference type="ARBA" id="ARBA00022777"/>
    </source>
</evidence>
<dbReference type="EC" id="2.7.10.2" evidence="2"/>
<evidence type="ECO:0000313" key="10">
    <source>
        <dbReference type="EMBL" id="TFE85028.1"/>
    </source>
</evidence>
<dbReference type="CDD" id="cd05387">
    <property type="entry name" value="BY-kinase"/>
    <property type="match status" value="1"/>
</dbReference>
<dbReference type="PANTHER" id="PTHR32309:SF13">
    <property type="entry name" value="FERRIC ENTEROBACTIN TRANSPORT PROTEIN FEPE"/>
    <property type="match status" value="1"/>
</dbReference>
<dbReference type="InterPro" id="IPR025669">
    <property type="entry name" value="AAA_dom"/>
</dbReference>
<name>A0A4Y8PVP6_9BACL</name>
<dbReference type="AlphaFoldDB" id="A0A4Y8PVP6"/>
<evidence type="ECO:0000256" key="1">
    <source>
        <dbReference type="ARBA" id="ARBA00007316"/>
    </source>
</evidence>
<organism evidence="10 11">
    <name type="scientific">Paenibacillus athensensis</name>
    <dbReference type="NCBI Taxonomy" id="1967502"/>
    <lineage>
        <taxon>Bacteria</taxon>
        <taxon>Bacillati</taxon>
        <taxon>Bacillota</taxon>
        <taxon>Bacilli</taxon>
        <taxon>Bacillales</taxon>
        <taxon>Paenibacillaceae</taxon>
        <taxon>Paenibacillus</taxon>
    </lineage>
</organism>
<evidence type="ECO:0000256" key="6">
    <source>
        <dbReference type="ARBA" id="ARBA00022840"/>
    </source>
</evidence>
<dbReference type="InterPro" id="IPR050445">
    <property type="entry name" value="Bact_polysacc_biosynth/exp"/>
</dbReference>
<dbReference type="NCBIfam" id="TIGR01007">
    <property type="entry name" value="eps_fam"/>
    <property type="match status" value="1"/>
</dbReference>
<dbReference type="OrthoDB" id="9794577at2"/>
<dbReference type="GO" id="GO:0005886">
    <property type="term" value="C:plasma membrane"/>
    <property type="evidence" value="ECO:0007669"/>
    <property type="project" value="TreeGrafter"/>
</dbReference>
<dbReference type="Proteomes" id="UP000298246">
    <property type="component" value="Unassembled WGS sequence"/>
</dbReference>